<dbReference type="Gene3D" id="3.40.1370.10">
    <property type="match status" value="1"/>
</dbReference>
<evidence type="ECO:0000313" key="9">
    <source>
        <dbReference type="EMBL" id="QDZ19410.1"/>
    </source>
</evidence>
<gene>
    <name evidence="9" type="ORF">A3770_02p19280</name>
</gene>
<accession>A0A5B8MJ42</accession>
<sequence>MVVTARTSFVGKPLAGARRQVQAVQGGRQAAARRNTLVTRAQVAEVAVLNETGEKTGTKSLDLKSAGENSKGLVHRYVVHVLRNQRQGTSSTKTRGEVRGGGRKPYQQKGTGNARRGSKRSPLIPGGGIIFGPKPRDWSAKMNKKERRLALSSALVNAAESITVVPDLDGKFDDMKTKSVVSALSSFGVEEGEKVLLITKNQENEGLYLGGRNIPKLCFNVMDNIHIYDLLNADKILMEESVVPYIEEKFGA</sequence>
<feature type="region of interest" description="Disordered" evidence="8">
    <location>
        <begin position="82"/>
        <end position="126"/>
    </location>
</feature>
<dbReference type="GO" id="GO:0006412">
    <property type="term" value="P:translation"/>
    <property type="evidence" value="ECO:0007669"/>
    <property type="project" value="InterPro"/>
</dbReference>
<dbReference type="HAMAP" id="MF_01328_B">
    <property type="entry name" value="Ribosomal_uL4_B"/>
    <property type="match status" value="1"/>
</dbReference>
<dbReference type="Pfam" id="PF00573">
    <property type="entry name" value="Ribosomal_L4"/>
    <property type="match status" value="1"/>
</dbReference>
<keyword evidence="3" id="KW-0694">RNA-binding</keyword>
<keyword evidence="10" id="KW-1185">Reference proteome</keyword>
<evidence type="ECO:0000256" key="2">
    <source>
        <dbReference type="ARBA" id="ARBA00022730"/>
    </source>
</evidence>
<dbReference type="GO" id="GO:1990904">
    <property type="term" value="C:ribonucleoprotein complex"/>
    <property type="evidence" value="ECO:0007669"/>
    <property type="project" value="UniProtKB-KW"/>
</dbReference>
<dbReference type="AlphaFoldDB" id="A0A5B8MJ42"/>
<feature type="compositionally biased region" description="Polar residues" evidence="8">
    <location>
        <begin position="84"/>
        <end position="93"/>
    </location>
</feature>
<dbReference type="Proteomes" id="UP000316726">
    <property type="component" value="Chromosome 2"/>
</dbReference>
<proteinExistence type="inferred from homology"/>
<dbReference type="PANTHER" id="PTHR10746:SF17">
    <property type="entry name" value="LARGE RIBOSOMAL SUBUNIT PROTEIN UL4C"/>
    <property type="match status" value="1"/>
</dbReference>
<evidence type="ECO:0000256" key="1">
    <source>
        <dbReference type="ARBA" id="ARBA00010528"/>
    </source>
</evidence>
<evidence type="ECO:0000256" key="8">
    <source>
        <dbReference type="SAM" id="MobiDB-lite"/>
    </source>
</evidence>
<evidence type="ECO:0000256" key="4">
    <source>
        <dbReference type="ARBA" id="ARBA00022980"/>
    </source>
</evidence>
<protein>
    <recommendedName>
        <fullName evidence="6">Large ribosomal subunit protein uL4c</fullName>
    </recommendedName>
    <alternativeName>
        <fullName evidence="7">50S ribosomal protein L4, chloroplastic</fullName>
    </alternativeName>
</protein>
<keyword evidence="2" id="KW-0699">rRNA-binding</keyword>
<evidence type="ECO:0000256" key="7">
    <source>
        <dbReference type="ARBA" id="ARBA00035387"/>
    </source>
</evidence>
<dbReference type="STRING" id="1764295.A0A5B8MJ42"/>
<evidence type="ECO:0000313" key="10">
    <source>
        <dbReference type="Proteomes" id="UP000316726"/>
    </source>
</evidence>
<evidence type="ECO:0000256" key="6">
    <source>
        <dbReference type="ARBA" id="ARBA00035208"/>
    </source>
</evidence>
<dbReference type="InterPro" id="IPR002136">
    <property type="entry name" value="Ribosomal_uL4"/>
</dbReference>
<dbReference type="GO" id="GO:0019843">
    <property type="term" value="F:rRNA binding"/>
    <property type="evidence" value="ECO:0007669"/>
    <property type="project" value="UniProtKB-KW"/>
</dbReference>
<keyword evidence="4 9" id="KW-0689">Ribosomal protein</keyword>
<evidence type="ECO:0000256" key="5">
    <source>
        <dbReference type="ARBA" id="ARBA00023274"/>
    </source>
</evidence>
<comment type="similarity">
    <text evidence="1">Belongs to the universal ribosomal protein uL4 family.</text>
</comment>
<dbReference type="SUPFAM" id="SSF52166">
    <property type="entry name" value="Ribosomal protein L4"/>
    <property type="match status" value="1"/>
</dbReference>
<dbReference type="InterPro" id="IPR013005">
    <property type="entry name" value="Ribosomal_uL4-like"/>
</dbReference>
<dbReference type="OrthoDB" id="275876at2759"/>
<dbReference type="EMBL" id="CP031035">
    <property type="protein sequence ID" value="QDZ19410.1"/>
    <property type="molecule type" value="Genomic_DNA"/>
</dbReference>
<reference evidence="9 10" key="1">
    <citation type="submission" date="2018-07" db="EMBL/GenBank/DDBJ databases">
        <title>The complete nuclear genome of the prasinophyte Chloropicon primus (CCMP1205).</title>
        <authorList>
            <person name="Pombert J.-F."/>
            <person name="Otis C."/>
            <person name="Turmel M."/>
            <person name="Lemieux C."/>
        </authorList>
    </citation>
    <scope>NUCLEOTIDE SEQUENCE [LARGE SCALE GENOMIC DNA]</scope>
    <source>
        <strain evidence="9 10">CCMP1205</strain>
    </source>
</reference>
<dbReference type="GO" id="GO:0003735">
    <property type="term" value="F:structural constituent of ribosome"/>
    <property type="evidence" value="ECO:0007669"/>
    <property type="project" value="InterPro"/>
</dbReference>
<evidence type="ECO:0000256" key="3">
    <source>
        <dbReference type="ARBA" id="ARBA00022884"/>
    </source>
</evidence>
<organism evidence="9 10">
    <name type="scientific">Chloropicon primus</name>
    <dbReference type="NCBI Taxonomy" id="1764295"/>
    <lineage>
        <taxon>Eukaryota</taxon>
        <taxon>Viridiplantae</taxon>
        <taxon>Chlorophyta</taxon>
        <taxon>Chloropicophyceae</taxon>
        <taxon>Chloropicales</taxon>
        <taxon>Chloropicaceae</taxon>
        <taxon>Chloropicon</taxon>
    </lineage>
</organism>
<keyword evidence="5" id="KW-0687">Ribonucleoprotein</keyword>
<name>A0A5B8MJ42_9CHLO</name>
<dbReference type="NCBIfam" id="TIGR03953">
    <property type="entry name" value="rplD_bact"/>
    <property type="match status" value="1"/>
</dbReference>
<dbReference type="InterPro" id="IPR023574">
    <property type="entry name" value="Ribosomal_uL4_dom_sf"/>
</dbReference>
<dbReference type="PANTHER" id="PTHR10746">
    <property type="entry name" value="50S RIBOSOMAL PROTEIN L4"/>
    <property type="match status" value="1"/>
</dbReference>
<dbReference type="GO" id="GO:0005840">
    <property type="term" value="C:ribosome"/>
    <property type="evidence" value="ECO:0007669"/>
    <property type="project" value="UniProtKB-KW"/>
</dbReference>